<dbReference type="SUPFAM" id="SSF74924">
    <property type="entry name" value="Cap-Gly domain"/>
    <property type="match status" value="1"/>
</dbReference>
<reference evidence="4" key="1">
    <citation type="submission" date="2021-01" db="EMBL/GenBank/DDBJ databases">
        <authorList>
            <person name="Zahm M."/>
            <person name="Roques C."/>
            <person name="Cabau C."/>
            <person name="Klopp C."/>
            <person name="Donnadieu C."/>
            <person name="Jouanno E."/>
            <person name="Lampietro C."/>
            <person name="Louis A."/>
            <person name="Herpin A."/>
            <person name="Echchiki A."/>
            <person name="Berthelot C."/>
            <person name="Parey E."/>
            <person name="Roest-Crollius H."/>
            <person name="Braasch I."/>
            <person name="Postlethwait J."/>
            <person name="Bobe J."/>
            <person name="Montfort J."/>
            <person name="Bouchez O."/>
            <person name="Begum T."/>
            <person name="Mejri S."/>
            <person name="Adams A."/>
            <person name="Chen W.-J."/>
            <person name="Guiguen Y."/>
        </authorList>
    </citation>
    <scope>NUCLEOTIDE SEQUENCE</scope>
    <source>
        <tissue evidence="4">Blood</tissue>
    </source>
</reference>
<dbReference type="GO" id="GO:0008017">
    <property type="term" value="F:microtubule binding"/>
    <property type="evidence" value="ECO:0007669"/>
    <property type="project" value="InterPro"/>
</dbReference>
<feature type="compositionally biased region" description="Basic and acidic residues" evidence="2">
    <location>
        <begin position="574"/>
        <end position="596"/>
    </location>
</feature>
<feature type="compositionally biased region" description="Basic and acidic residues" evidence="2">
    <location>
        <begin position="2654"/>
        <end position="2664"/>
    </location>
</feature>
<feature type="region of interest" description="Disordered" evidence="2">
    <location>
        <begin position="354"/>
        <end position="486"/>
    </location>
</feature>
<feature type="region of interest" description="Disordered" evidence="2">
    <location>
        <begin position="2575"/>
        <end position="2674"/>
    </location>
</feature>
<feature type="region of interest" description="Disordered" evidence="2">
    <location>
        <begin position="2824"/>
        <end position="2847"/>
    </location>
</feature>
<sequence>MWSQKLSEAPLSASIQPVGELSAAFKSLSQTKAALRHIENRLEAVPGTGVLFESVMDTKKLSSGATRKVSRREGRHAEHSSLTGSASKSGARSRRSPEKSSRSPLRTTTLDSNVRRANCVEFREPLTSYREATPPPLTPSQLESHSLLSDRPLSPAQDMQLSHMVYQRDTRDQQTRELDSTLSSAPDSTVVRYLNDRPALDALRWPEEAASAAYSNRERTDSKSRTSAQEGPVAAETSQSSSPGSASQRLENLRRRQSDDKLEKLKERIRRQREHLEEAAERERLLGYLQQPVGLGGGTEAIATAPTAKVRKVAAAPPAPIYKGFNPSETKIRTPDGKVWREAEFQNLGREMYRDLSLQQTENSKSKQRPVEKAKEKKPSRPVRKVLKCPDAKPVAPATSTSSCREGQKAVKTAVGPAPRVPRESKPESINTAARPAPAPRANSDLRPGSSRQSRASSAERPRSRAQSEDQTRATQPLLASLGAEEGEGRALNAGLLSADIRGILDDLQLEGRGEGPGPAEAQQQSDKARIRTRTAARTSRSASPAKAKQEAPEALPKKRHYDAESVRQYIAKQQEERKRKQLEERKAQREEVERKNRRLQELYKKQREGMAKVQATNEAPAQKRLQETYTKLLLEQARLGEELPQTPPTAASLQPRPLYQPSGESDKENKRLDRPQSASSSSDLSLSEPHAPMLTRNEPGTGRQAWMWPDHLSPAARTVGSLAPPTGHLFTHLLGIESGMSGLKKEGQQPVLMGGPNKNQMNRIEALKATAATLSTRIEKEARKLASIGLNYDTAVDVNNDVATNSAVLPHDEIRWAKPVSPPVLEASEPDDLALRIQRLLSAGQTTYDGVLPGVGNLHSFRNLKRPQSSSASPAFSSHNHLEDRLGVRESANGLEARGIVSIHNSSGDSISEGLLLSEGSLSDGDGSPQACTSKRLPKPAGLLRSQEFCAAEQPALRQISHFQREADKYPVFSSISQVLDSRGPWEELAKGSPHSVINIFTKNLNNYSKVIEEKAGGSSPAVCPTLSSNSPVEARPAASSMDVGAYEDDFITSSSNGGSRRSGSRGLSKHSRVNSPRDEMVSRRSSYDVRAVDLASFHSSGSTPVSLPRSADSVHKRASEVSEDSLELTLVERQKTPPSHVSEPLSRDSQRDTVLKGQGRDTDSPLRAILRHSPLSLGSDGRKSPRSSGQSPAGSLTGSGSHRTSPGKASPVGASASPHTSALPSSSSSSSSARAKAAASPSAFSKLTAAGSTEHKPAGELQFAPGVLQQRMTAELSYLDAMEESVRQLADVERLRGVSLAQQESVSLAQILKSQQQRHERDFFLLKQKAEQEALETKRQLEETRQQAAKAHVELQESMVHSKQESLGGLQDATSRMISQQAEAVRYTADAARHIKEMTELARSQIAGALSLPAPPVTALFDQQRQNHQSFMKQLQSRTVTHSRKSEGSVRTEEPLSSLGSPSESSLSRRPAPSGSTSTYTRSSFPSSELNEVRKDKGSSSVEEEVHTAADDSIHSGSVPSLPDEKDSTSVATEYSLKFDESMTEDEIEERSFRSLLPSESHRRSTLKGSSHEDSEEEQRQEPSSSLNAAKQQDGSMPFSSGQHSFSRFTMDMVRQYMKEEEVRARHQSSLLRLREKALKEKTKAELAWLEHQKRHLRDKGEDDKMPPIRKRQRGLLLKLQQEQAEIKRLQEANKAARKERQLLLKQQEDIERMRQTTLKLKERLKSAGENNPEMSVSEPADAPAMPSSTMTDLDTPSPSPISVSGSETSSIMQKLKKMRSHMDEKHCSPVHYFFSVFTAHHWASLSVCFPNLHPKFQLFIYNQLVRFLTKREQQLMQRRRHAEELLEWKQRLDAEEAEVRRMEKQALAAWDGERQRDKAHRSESGNTNLSPTSISCRATDASTDDKTEREPQSKGGEEYSAVVTVSSQHSERSVPEELSSPSTDQPISELPSPHKDPSQQEDTIYTQEFDSSSESKQSPSPKASLSTSRHPESSKGGSSKMQLRSSSRSTEPWSSELRSVSQSEPTSDQSDIESRIHALKEELRKRKSIVYQLKKEQRKRQKERLKAQEASLLKQLESYNDFIQKTKAELSKEPDATPTTKPQIKTPTSATEKPRIKPPPLQRPETSKNWKLAAETEKGAKVQLHSPSEHDDVSLSGHSRISSVCEEGSSDEDPPTVTPTPVQGSPAHISGLKSLMSPDLLPDQRSQDGPALPLTGDSGDESIISSQRSEVVEELEFLKSEESDNDSSHLSHRRSEPVMNLVLEPQPGTQEQVSLKHSSSVEKIQPGNFREMSPSVNNEKRLEDSVDAGEESRSDRTLTNQLNSIKDLENSHPPSERSSTKRDVSYTPEFDNLSPDRESLVKHKDDVSRSANSYHDDFESSVELSSQDGRHGSKPASPTAPQTETRPSTRSPVHSSEEEISEVLSEKSISASGSFHSEKLLDLNTQPKLQKDREESIKQKEEDSCSEKVPVASGPQSPPSMTVDMMPGVSVGDRVLVSNVQPGTLRFKGQTRFAHGFWAGVELDKSEGSNNGTYDGVMYFKCDEGHGIFAPPDKITLLPEKFEIYGDTTEDEDSFFDDQFDSESKKKPEAEKQLKQSDLQNKREKSERGNEPGDKLPSDVSEDLGEYPANQGPSDKDNSLKSAVQTELNDLESKSSEKLNGDIHPTSNGRGRNIILEFEDTSTGDYGLVISEMGTGKQALEKKSSTPLLDLLSREKDNLETQQKSSLSDLSSEDRAMEKSDAEKMSDKGNVAAFADKLLNGFVQDAVEQLQQIKKARNEKIVASNQKKENNSNDEDWLGVKNSTPYLPLHVTQLDGLPNFLEEDQEEVSSPELCPRPESPVLGASGQEELAKRLAELELSRELLDVLGDEQDWFDEDFGLSSRKEQQKQKSQQQKEGASTSVCIGGGEQLKAPVRPAPPQQAKPMEEPVMVVPHTAPEVERLVHAATQEIWNNCNLGQGLQTLAGVSPPVISDDYLGSDAKGEDQETLSKRSYKKAVFDLTWEIIQELFSEDPNAHQPQWMKPRRINSSCVRRVKSPADISKIQAFITMEVLKLYGLKKDQNQKTDWQKMLKFGRKKRDRVDHILVQELHEEESQWVNYDEDELFVKMQLADGIFDALLKDTADVLTQIQDKRAKRALS</sequence>
<feature type="compositionally biased region" description="Low complexity" evidence="2">
    <location>
        <begin position="238"/>
        <end position="247"/>
    </location>
</feature>
<dbReference type="OrthoDB" id="306254at2759"/>
<feature type="region of interest" description="Disordered" evidence="2">
    <location>
        <begin position="2090"/>
        <end position="2485"/>
    </location>
</feature>
<accession>A0A8T3DAQ3</accession>
<feature type="compositionally biased region" description="Polar residues" evidence="2">
    <location>
        <begin position="1477"/>
        <end position="1492"/>
    </location>
</feature>
<feature type="region of interest" description="Disordered" evidence="2">
    <location>
        <begin position="508"/>
        <end position="596"/>
    </location>
</feature>
<feature type="compositionally biased region" description="Low complexity" evidence="2">
    <location>
        <begin position="1055"/>
        <end position="1068"/>
    </location>
</feature>
<feature type="region of interest" description="Disordered" evidence="2">
    <location>
        <begin position="642"/>
        <end position="708"/>
    </location>
</feature>
<dbReference type="InterPro" id="IPR000938">
    <property type="entry name" value="CAP-Gly_domain"/>
</dbReference>
<feature type="compositionally biased region" description="Basic and acidic residues" evidence="2">
    <location>
        <begin position="2735"/>
        <end position="2750"/>
    </location>
</feature>
<feature type="region of interest" description="Disordered" evidence="2">
    <location>
        <begin position="1430"/>
        <end position="1607"/>
    </location>
</feature>
<evidence type="ECO:0000256" key="2">
    <source>
        <dbReference type="SAM" id="MobiDB-lite"/>
    </source>
</evidence>
<dbReference type="Pfam" id="PF01302">
    <property type="entry name" value="CAP_GLY"/>
    <property type="match status" value="1"/>
</dbReference>
<protein>
    <recommendedName>
        <fullName evidence="3">CAP-Gly domain-containing protein</fullName>
    </recommendedName>
</protein>
<feature type="region of interest" description="Disordered" evidence="2">
    <location>
        <begin position="604"/>
        <end position="623"/>
    </location>
</feature>
<feature type="compositionally biased region" description="Low complexity" evidence="2">
    <location>
        <begin position="1457"/>
        <end position="1476"/>
    </location>
</feature>
<feature type="compositionally biased region" description="Low complexity" evidence="2">
    <location>
        <begin position="1216"/>
        <end position="1245"/>
    </location>
</feature>
<feature type="compositionally biased region" description="Low complexity" evidence="2">
    <location>
        <begin position="433"/>
        <end position="457"/>
    </location>
</feature>
<feature type="compositionally biased region" description="Polar residues" evidence="2">
    <location>
        <begin position="2020"/>
        <end position="2032"/>
    </location>
</feature>
<feature type="region of interest" description="Disordered" evidence="2">
    <location>
        <begin position="1728"/>
        <end position="1770"/>
    </location>
</feature>
<feature type="compositionally biased region" description="Basic and acidic residues" evidence="2">
    <location>
        <begin position="1446"/>
        <end position="1456"/>
    </location>
</feature>
<feature type="compositionally biased region" description="Polar residues" evidence="2">
    <location>
        <begin position="2270"/>
        <end position="2285"/>
    </location>
</feature>
<feature type="compositionally biased region" description="Low complexity" evidence="2">
    <location>
        <begin position="917"/>
        <end position="929"/>
    </location>
</feature>
<dbReference type="GO" id="GO:0005813">
    <property type="term" value="C:centrosome"/>
    <property type="evidence" value="ECO:0007669"/>
    <property type="project" value="InterPro"/>
</dbReference>
<feature type="region of interest" description="Disordered" evidence="2">
    <location>
        <begin position="61"/>
        <end position="153"/>
    </location>
</feature>
<keyword evidence="5" id="KW-1185">Reference proteome</keyword>
<dbReference type="PROSITE" id="PS50245">
    <property type="entry name" value="CAP_GLY_2"/>
    <property type="match status" value="1"/>
</dbReference>
<feature type="compositionally biased region" description="Polar residues" evidence="2">
    <location>
        <begin position="2402"/>
        <end position="2417"/>
    </location>
</feature>
<feature type="compositionally biased region" description="Basic and acidic residues" evidence="2">
    <location>
        <begin position="2357"/>
        <end position="2381"/>
    </location>
</feature>
<feature type="compositionally biased region" description="Polar residues" evidence="2">
    <location>
        <begin position="1887"/>
        <end position="1899"/>
    </location>
</feature>
<dbReference type="InterPro" id="IPR028750">
    <property type="entry name" value="CEP350/CC187"/>
</dbReference>
<evidence type="ECO:0000313" key="5">
    <source>
        <dbReference type="Proteomes" id="UP000829720"/>
    </source>
</evidence>
<feature type="compositionally biased region" description="Low complexity" evidence="2">
    <location>
        <begin position="2007"/>
        <end position="2019"/>
    </location>
</feature>
<feature type="compositionally biased region" description="Low complexity" evidence="2">
    <location>
        <begin position="678"/>
        <end position="688"/>
    </location>
</feature>
<feature type="compositionally biased region" description="Basic and acidic residues" evidence="2">
    <location>
        <begin position="2239"/>
        <end position="2259"/>
    </location>
</feature>
<feature type="region of interest" description="Disordered" evidence="2">
    <location>
        <begin position="1873"/>
        <end position="2070"/>
    </location>
</feature>
<feature type="region of interest" description="Disordered" evidence="2">
    <location>
        <begin position="2698"/>
        <end position="2750"/>
    </location>
</feature>
<feature type="compositionally biased region" description="Basic and acidic residues" evidence="2">
    <location>
        <begin position="1077"/>
        <end position="1087"/>
    </location>
</feature>
<dbReference type="Gene3D" id="2.30.30.190">
    <property type="entry name" value="CAP Gly-rich-like domain"/>
    <property type="match status" value="1"/>
</dbReference>
<dbReference type="GO" id="GO:0034453">
    <property type="term" value="P:microtubule anchoring"/>
    <property type="evidence" value="ECO:0007669"/>
    <property type="project" value="InterPro"/>
</dbReference>
<feature type="compositionally biased region" description="Acidic residues" evidence="2">
    <location>
        <begin position="2575"/>
        <end position="2584"/>
    </location>
</feature>
<evidence type="ECO:0000313" key="4">
    <source>
        <dbReference type="EMBL" id="KAI1891938.1"/>
    </source>
</evidence>
<feature type="compositionally biased region" description="Basic and acidic residues" evidence="2">
    <location>
        <begin position="2035"/>
        <end position="2047"/>
    </location>
</feature>
<proteinExistence type="predicted"/>
<gene>
    <name evidence="4" type="ORF">AGOR_G00148860</name>
</gene>
<dbReference type="PANTHER" id="PTHR13958:SF3">
    <property type="entry name" value="CAP-GLY DOMAIN-CONTAINING PROTEIN-RELATED"/>
    <property type="match status" value="1"/>
</dbReference>
<feature type="compositionally biased region" description="Polar residues" evidence="2">
    <location>
        <begin position="1963"/>
        <end position="1973"/>
    </location>
</feature>
<feature type="coiled-coil region" evidence="1">
    <location>
        <begin position="758"/>
        <end position="785"/>
    </location>
</feature>
<feature type="domain" description="CAP-Gly" evidence="3">
    <location>
        <begin position="2512"/>
        <end position="2554"/>
    </location>
</feature>
<feature type="compositionally biased region" description="Basic and acidic residues" evidence="2">
    <location>
        <begin position="458"/>
        <end position="472"/>
    </location>
</feature>
<feature type="coiled-coil region" evidence="1">
    <location>
        <begin position="1642"/>
        <end position="1726"/>
    </location>
</feature>
<feature type="compositionally biased region" description="Basic and acidic residues" evidence="2">
    <location>
        <begin position="1493"/>
        <end position="1516"/>
    </location>
</feature>
<feature type="region of interest" description="Disordered" evidence="2">
    <location>
        <begin position="917"/>
        <end position="939"/>
    </location>
</feature>
<feature type="compositionally biased region" description="Basic and acidic residues" evidence="2">
    <location>
        <begin position="2452"/>
        <end position="2469"/>
    </location>
</feature>
<feature type="compositionally biased region" description="Basic and acidic residues" evidence="2">
    <location>
        <begin position="2585"/>
        <end position="2620"/>
    </location>
</feature>
<evidence type="ECO:0000259" key="3">
    <source>
        <dbReference type="PROSITE" id="PS50245"/>
    </source>
</evidence>
<dbReference type="EMBL" id="JAERUA010000013">
    <property type="protein sequence ID" value="KAI1891938.1"/>
    <property type="molecule type" value="Genomic_DNA"/>
</dbReference>
<feature type="coiled-coil region" evidence="1">
    <location>
        <begin position="1329"/>
        <end position="1360"/>
    </location>
</feature>
<feature type="compositionally biased region" description="Basic and acidic residues" evidence="2">
    <location>
        <begin position="665"/>
        <end position="675"/>
    </location>
</feature>
<dbReference type="InterPro" id="IPR036859">
    <property type="entry name" value="CAP-Gly_dom_sf"/>
</dbReference>
<feature type="compositionally biased region" description="Basic and acidic residues" evidence="2">
    <location>
        <begin position="2329"/>
        <end position="2347"/>
    </location>
</feature>
<feature type="compositionally biased region" description="Polar residues" evidence="2">
    <location>
        <begin position="2723"/>
        <end position="2733"/>
    </location>
</feature>
<feature type="compositionally biased region" description="Polar residues" evidence="2">
    <location>
        <begin position="1589"/>
        <end position="1607"/>
    </location>
</feature>
<comment type="caution">
    <text evidence="4">The sequence shown here is derived from an EMBL/GenBank/DDBJ whole genome shotgun (WGS) entry which is preliminary data.</text>
</comment>
<organism evidence="4 5">
    <name type="scientific">Albula goreensis</name>
    <dbReference type="NCBI Taxonomy" id="1534307"/>
    <lineage>
        <taxon>Eukaryota</taxon>
        <taxon>Metazoa</taxon>
        <taxon>Chordata</taxon>
        <taxon>Craniata</taxon>
        <taxon>Vertebrata</taxon>
        <taxon>Euteleostomi</taxon>
        <taxon>Actinopterygii</taxon>
        <taxon>Neopterygii</taxon>
        <taxon>Teleostei</taxon>
        <taxon>Albuliformes</taxon>
        <taxon>Albulidae</taxon>
        <taxon>Albula</taxon>
    </lineage>
</organism>
<dbReference type="Proteomes" id="UP000829720">
    <property type="component" value="Unassembled WGS sequence"/>
</dbReference>
<feature type="compositionally biased region" description="Basic and acidic residues" evidence="2">
    <location>
        <begin position="1906"/>
        <end position="1920"/>
    </location>
</feature>
<feature type="compositionally biased region" description="Polar residues" evidence="2">
    <location>
        <begin position="1188"/>
        <end position="1206"/>
    </location>
</feature>
<feature type="region of interest" description="Disordered" evidence="2">
    <location>
        <begin position="211"/>
        <end position="259"/>
    </location>
</feature>
<name>A0A8T3DAQ3_9TELE</name>
<feature type="compositionally biased region" description="Polar residues" evidence="2">
    <location>
        <begin position="1749"/>
        <end position="1770"/>
    </location>
</feature>
<feature type="region of interest" description="Disordered" evidence="2">
    <location>
        <begin position="2887"/>
        <end position="2926"/>
    </location>
</feature>
<dbReference type="SMART" id="SM01052">
    <property type="entry name" value="CAP_GLY"/>
    <property type="match status" value="1"/>
</dbReference>
<feature type="coiled-coil region" evidence="1">
    <location>
        <begin position="1841"/>
        <end position="1868"/>
    </location>
</feature>
<feature type="compositionally biased region" description="Basic and acidic residues" evidence="2">
    <location>
        <begin position="1874"/>
        <end position="1886"/>
    </location>
</feature>
<feature type="compositionally biased region" description="Low complexity" evidence="2">
    <location>
        <begin position="534"/>
        <end position="547"/>
    </location>
</feature>
<feature type="compositionally biased region" description="Basic and acidic residues" evidence="2">
    <location>
        <begin position="1572"/>
        <end position="1583"/>
    </location>
</feature>
<feature type="compositionally biased region" description="Low complexity" evidence="2">
    <location>
        <begin position="1975"/>
        <end position="1987"/>
    </location>
</feature>
<dbReference type="PANTHER" id="PTHR13958">
    <property type="entry name" value="CENTROSOME-ASSOCIATED PROTEIN 350"/>
    <property type="match status" value="1"/>
</dbReference>
<feature type="compositionally biased region" description="Low complexity" evidence="2">
    <location>
        <begin position="2100"/>
        <end position="2111"/>
    </location>
</feature>
<feature type="compositionally biased region" description="Basic and acidic residues" evidence="2">
    <location>
        <begin position="1147"/>
        <end position="1166"/>
    </location>
</feature>
<feature type="compositionally biased region" description="Polar residues" evidence="2">
    <location>
        <begin position="1430"/>
        <end position="1442"/>
    </location>
</feature>
<feature type="region of interest" description="Disordered" evidence="2">
    <location>
        <begin position="1018"/>
        <end position="1087"/>
    </location>
</feature>
<feature type="region of interest" description="Disordered" evidence="2">
    <location>
        <begin position="1100"/>
        <end position="1245"/>
    </location>
</feature>
<feature type="compositionally biased region" description="Basic and acidic residues" evidence="2">
    <location>
        <begin position="369"/>
        <end position="379"/>
    </location>
</feature>
<keyword evidence="1" id="KW-0175">Coiled coil</keyword>
<evidence type="ECO:0000256" key="1">
    <source>
        <dbReference type="SAM" id="Coils"/>
    </source>
</evidence>
<feature type="compositionally biased region" description="Basic and acidic residues" evidence="2">
    <location>
        <begin position="2301"/>
        <end position="2319"/>
    </location>
</feature>